<dbReference type="Proteomes" id="UP000265520">
    <property type="component" value="Unassembled WGS sequence"/>
</dbReference>
<evidence type="ECO:0000313" key="2">
    <source>
        <dbReference type="Proteomes" id="UP000265520"/>
    </source>
</evidence>
<keyword evidence="2" id="KW-1185">Reference proteome</keyword>
<comment type="caution">
    <text evidence="1">The sequence shown here is derived from an EMBL/GenBank/DDBJ whole genome shotgun (WGS) entry which is preliminary data.</text>
</comment>
<name>A0A392PXJ4_9FABA</name>
<accession>A0A392PXJ4</accession>
<evidence type="ECO:0008006" key="3">
    <source>
        <dbReference type="Google" id="ProtNLM"/>
    </source>
</evidence>
<dbReference type="AlphaFoldDB" id="A0A392PXJ4"/>
<evidence type="ECO:0000313" key="1">
    <source>
        <dbReference type="EMBL" id="MCI16160.1"/>
    </source>
</evidence>
<reference evidence="1 2" key="1">
    <citation type="journal article" date="2018" name="Front. Plant Sci.">
        <title>Red Clover (Trifolium pratense) and Zigzag Clover (T. medium) - A Picture of Genomic Similarities and Differences.</title>
        <authorList>
            <person name="Dluhosova J."/>
            <person name="Istvanek J."/>
            <person name="Nedelnik J."/>
            <person name="Repkova J."/>
        </authorList>
    </citation>
    <scope>NUCLEOTIDE SEQUENCE [LARGE SCALE GENOMIC DNA]</scope>
    <source>
        <strain evidence="2">cv. 10/8</strain>
        <tissue evidence="1">Leaf</tissue>
    </source>
</reference>
<proteinExistence type="predicted"/>
<dbReference type="EMBL" id="LXQA010099665">
    <property type="protein sequence ID" value="MCI16160.1"/>
    <property type="molecule type" value="Genomic_DNA"/>
</dbReference>
<feature type="non-terminal residue" evidence="1">
    <location>
        <position position="72"/>
    </location>
</feature>
<protein>
    <recommendedName>
        <fullName evidence="3">CC-NBS-LRR resistance protein</fullName>
    </recommendedName>
</protein>
<organism evidence="1 2">
    <name type="scientific">Trifolium medium</name>
    <dbReference type="NCBI Taxonomy" id="97028"/>
    <lineage>
        <taxon>Eukaryota</taxon>
        <taxon>Viridiplantae</taxon>
        <taxon>Streptophyta</taxon>
        <taxon>Embryophyta</taxon>
        <taxon>Tracheophyta</taxon>
        <taxon>Spermatophyta</taxon>
        <taxon>Magnoliopsida</taxon>
        <taxon>eudicotyledons</taxon>
        <taxon>Gunneridae</taxon>
        <taxon>Pentapetalae</taxon>
        <taxon>rosids</taxon>
        <taxon>fabids</taxon>
        <taxon>Fabales</taxon>
        <taxon>Fabaceae</taxon>
        <taxon>Papilionoideae</taxon>
        <taxon>50 kb inversion clade</taxon>
        <taxon>NPAAA clade</taxon>
        <taxon>Hologalegina</taxon>
        <taxon>IRL clade</taxon>
        <taxon>Trifolieae</taxon>
        <taxon>Trifolium</taxon>
    </lineage>
</organism>
<sequence length="72" mass="8121">MAKEHNGTTPQELPSLTQVYIWECPKLKVFSSGEIIANCFQGIQALPDLNDELVLYNNNLNASVEKLFLLKQ</sequence>